<protein>
    <recommendedName>
        <fullName evidence="9">Cathepsin B-like cysteine proteinase</fullName>
    </recommendedName>
</protein>
<dbReference type="Pfam" id="PF08127">
    <property type="entry name" value="Propeptide_C1"/>
    <property type="match status" value="1"/>
</dbReference>
<evidence type="ECO:0000256" key="8">
    <source>
        <dbReference type="ARBA" id="ARBA00055576"/>
    </source>
</evidence>
<dbReference type="InterPro" id="IPR000169">
    <property type="entry name" value="Pept_cys_AS"/>
</dbReference>
<evidence type="ECO:0000256" key="6">
    <source>
        <dbReference type="ARBA" id="ARBA00023145"/>
    </source>
</evidence>
<keyword evidence="3 10" id="KW-0732">Signal</keyword>
<dbReference type="AlphaFoldDB" id="A0A2P1FSY4"/>
<sequence length="382" mass="42523">MRLHSHCSVICVVLVLLAVGLGVQARVFHSQPGTGITRLRQLLREGFSNVKRDNYIKPEGKLYKPIFTPLSENIINAVNNANTTWKAGPTTRFNSISALRSQLGVVPDPNGRRLPTKCSTRGYLNEEYQNLPETFDARKAWPNCPTISQIRDQSTCGSCWAFGAVESMSDRICIHSRGNLKPELSAEDLVSCCGEFCGDGCNGGFPQQAWLYWVRHGIVTGGEYHSTDCCRPYEFPPCDHHVNGTLIPCQGEVPTPICKHDCQPSYHKSYKADKYYGKESYTVVGELHIMRELMENGPLEVDFEVYADFPNYKSGVYQHVAGALLGGHAVRLLGWGTENGVKYWLIANSWNTEWGDKGLFKIRRGTNECGIESDVVGGIPKL</sequence>
<evidence type="ECO:0000256" key="7">
    <source>
        <dbReference type="ARBA" id="ARBA00023157"/>
    </source>
</evidence>
<feature type="signal peptide" evidence="10">
    <location>
        <begin position="1"/>
        <end position="25"/>
    </location>
</feature>
<evidence type="ECO:0000256" key="5">
    <source>
        <dbReference type="ARBA" id="ARBA00022807"/>
    </source>
</evidence>
<dbReference type="GO" id="GO:0004197">
    <property type="term" value="F:cysteine-type endopeptidase activity"/>
    <property type="evidence" value="ECO:0007669"/>
    <property type="project" value="InterPro"/>
</dbReference>
<dbReference type="GO" id="GO:0006508">
    <property type="term" value="P:proteolysis"/>
    <property type="evidence" value="ECO:0007669"/>
    <property type="project" value="UniProtKB-KW"/>
</dbReference>
<dbReference type="PROSITE" id="PS00139">
    <property type="entry name" value="THIOL_PROTEASE_CYS"/>
    <property type="match status" value="1"/>
</dbReference>
<evidence type="ECO:0000256" key="1">
    <source>
        <dbReference type="ARBA" id="ARBA00008455"/>
    </source>
</evidence>
<dbReference type="Gene3D" id="3.90.70.10">
    <property type="entry name" value="Cysteine proteinases"/>
    <property type="match status" value="1"/>
</dbReference>
<dbReference type="EMBL" id="MF346929">
    <property type="protein sequence ID" value="AVM38373.1"/>
    <property type="molecule type" value="mRNA"/>
</dbReference>
<evidence type="ECO:0000256" key="3">
    <source>
        <dbReference type="ARBA" id="ARBA00022729"/>
    </source>
</evidence>
<dbReference type="InterPro" id="IPR038765">
    <property type="entry name" value="Papain-like_cys_pep_sf"/>
</dbReference>
<comment type="similarity">
    <text evidence="1">Belongs to the peptidase C1 family.</text>
</comment>
<dbReference type="InterPro" id="IPR025661">
    <property type="entry name" value="Pept_asp_AS"/>
</dbReference>
<dbReference type="PRINTS" id="PR00705">
    <property type="entry name" value="PAPAIN"/>
</dbReference>
<dbReference type="InterPro" id="IPR012599">
    <property type="entry name" value="Propeptide_C1A"/>
</dbReference>
<keyword evidence="7" id="KW-1015">Disulfide bond</keyword>
<accession>A0A2P1FSY4</accession>
<evidence type="ECO:0000313" key="12">
    <source>
        <dbReference type="EMBL" id="AVM38373.1"/>
    </source>
</evidence>
<dbReference type="InterPro" id="IPR000668">
    <property type="entry name" value="Peptidase_C1A_C"/>
</dbReference>
<dbReference type="PROSITE" id="PS00640">
    <property type="entry name" value="THIOL_PROTEASE_ASN"/>
    <property type="match status" value="1"/>
</dbReference>
<dbReference type="InterPro" id="IPR013128">
    <property type="entry name" value="Peptidase_C1A"/>
</dbReference>
<keyword evidence="4 12" id="KW-0378">Hydrolase</keyword>
<keyword evidence="5" id="KW-0788">Thiol protease</keyword>
<evidence type="ECO:0000256" key="10">
    <source>
        <dbReference type="SAM" id="SignalP"/>
    </source>
</evidence>
<proteinExistence type="evidence at transcript level"/>
<feature type="domain" description="Peptidase C1A papain C-terminal" evidence="11">
    <location>
        <begin position="131"/>
        <end position="379"/>
    </location>
</feature>
<dbReference type="FunFam" id="3.90.70.10:FF:000031">
    <property type="entry name" value="Cathepsin B"/>
    <property type="match status" value="1"/>
</dbReference>
<organism evidence="12">
    <name type="scientific">Eudiplozoon nipponicum</name>
    <name type="common">Flatworm</name>
    <name type="synonym">Diplozoon nipponicum</name>
    <dbReference type="NCBI Taxonomy" id="116851"/>
    <lineage>
        <taxon>Eukaryota</taxon>
        <taxon>Metazoa</taxon>
        <taxon>Spiralia</taxon>
        <taxon>Lophotrochozoa</taxon>
        <taxon>Platyhelminthes</taxon>
        <taxon>Monogenea</taxon>
        <taxon>Polyopisthocotylea</taxon>
        <taxon>Mazocraeidea</taxon>
        <taxon>Diplozoidae</taxon>
        <taxon>Eudiplozoon</taxon>
    </lineage>
</organism>
<dbReference type="PROSITE" id="PS00639">
    <property type="entry name" value="THIOL_PROTEASE_HIS"/>
    <property type="match status" value="1"/>
</dbReference>
<keyword evidence="6" id="KW-0865">Zymogen</keyword>
<evidence type="ECO:0000256" key="2">
    <source>
        <dbReference type="ARBA" id="ARBA00022670"/>
    </source>
</evidence>
<dbReference type="CDD" id="cd02620">
    <property type="entry name" value="Peptidase_C1A_CathepsinB"/>
    <property type="match status" value="1"/>
</dbReference>
<name>A0A2P1FSY4_EUDNI</name>
<reference evidence="12" key="1">
    <citation type="journal article" date="2018" name="Parasit. Vectors">
        <title>Cysteine peptidases of Eudiplozoon nipponicum: a broad repertoire of structurally assorted cathepsins L in contrast to the scarcity of cathepsins B in an invasive species of haematophagous monogenean of common carp.</title>
        <authorList>
            <person name="Jedlickova L."/>
            <person name="Dvorakova H."/>
            <person name="Dvorak J."/>
            <person name="Kasny M."/>
            <person name="Ulrychova L."/>
            <person name="Vorel J."/>
            <person name="Zarsky V."/>
            <person name="Mikes L."/>
        </authorList>
    </citation>
    <scope>NUCLEOTIDE SEQUENCE</scope>
</reference>
<comment type="function">
    <text evidence="8">Thiol protease. Has a role as a digestive enzyme.</text>
</comment>
<evidence type="ECO:0000259" key="11">
    <source>
        <dbReference type="SMART" id="SM00645"/>
    </source>
</evidence>
<evidence type="ECO:0000256" key="9">
    <source>
        <dbReference type="ARBA" id="ARBA00073107"/>
    </source>
</evidence>
<dbReference type="SUPFAM" id="SSF54001">
    <property type="entry name" value="Cysteine proteinases"/>
    <property type="match status" value="1"/>
</dbReference>
<keyword evidence="2" id="KW-0645">Protease</keyword>
<evidence type="ECO:0000256" key="4">
    <source>
        <dbReference type="ARBA" id="ARBA00022801"/>
    </source>
</evidence>
<dbReference type="InterPro" id="IPR025660">
    <property type="entry name" value="Pept_his_AS"/>
</dbReference>
<dbReference type="Pfam" id="PF00112">
    <property type="entry name" value="Peptidase_C1"/>
    <property type="match status" value="1"/>
</dbReference>
<dbReference type="SMART" id="SM00645">
    <property type="entry name" value="Pept_C1"/>
    <property type="match status" value="1"/>
</dbReference>
<feature type="chain" id="PRO_5018701097" description="Cathepsin B-like cysteine proteinase" evidence="10">
    <location>
        <begin position="26"/>
        <end position="382"/>
    </location>
</feature>
<dbReference type="PANTHER" id="PTHR12411">
    <property type="entry name" value="CYSTEINE PROTEASE FAMILY C1-RELATED"/>
    <property type="match status" value="1"/>
</dbReference>